<feature type="compositionally biased region" description="Polar residues" evidence="5">
    <location>
        <begin position="66"/>
        <end position="75"/>
    </location>
</feature>
<evidence type="ECO:0000256" key="1">
    <source>
        <dbReference type="ARBA" id="ARBA00004167"/>
    </source>
</evidence>
<dbReference type="OrthoDB" id="10039147at2759"/>
<feature type="transmembrane region" description="Helical" evidence="6">
    <location>
        <begin position="141"/>
        <end position="162"/>
    </location>
</feature>
<dbReference type="Pfam" id="PF07946">
    <property type="entry name" value="CCDC47"/>
    <property type="match status" value="1"/>
</dbReference>
<sequence length="460" mass="52434">MGSRCLLFLVCCIFVSWAVIGTAVVRGEEFEGFSEDGLEKEELDAPFVAPVRSTKTQASSGGGSNVDENVGSSKQANKKEDARSWRMDSMEYWDEDEFEGLPVEEEAKVESTPAASADSLEEKVSGTEDAKEKSTKTRSLFSPYLEVLGVIFFLIYGVVFWFGRKENEKIALAWATEFAGTDAILEKNFSMIGFGDKPEAPSLIKEGQNTFKFYASGRRYCESLMATLVLKNRQDLLCRLVYLVFPVKDEITFQINMNEDAMEPVVFALTHKKKAKDSQRDLKDLQQFATVLNTPSSRKWVSEDLAVISESRELAYDLLPELLLDQVFGDKAFKAYAPYFVSLHFSDQFPESKHKKVLQFTFNIPSLEKLTEMKHLIALVPYFIDIMGRYRMGSAAKTKATTIREKIRAEEYKEAWRLRQEVLQKKKSEQQTPMSSKKEEKERLRQLKKAMPKVKMSRGH</sequence>
<keyword evidence="7" id="KW-0732">Signal</keyword>
<evidence type="ECO:0000256" key="3">
    <source>
        <dbReference type="ARBA" id="ARBA00022989"/>
    </source>
</evidence>
<feature type="compositionally biased region" description="Basic and acidic residues" evidence="5">
    <location>
        <begin position="120"/>
        <end position="132"/>
    </location>
</feature>
<dbReference type="Gramene" id="Pp3c5_6620V3.2">
    <property type="protein sequence ID" value="PAC:32953387.CDS.1"/>
    <property type="gene ID" value="Pp3c5_6620"/>
</dbReference>
<evidence type="ECO:0000256" key="7">
    <source>
        <dbReference type="SAM" id="SignalP"/>
    </source>
</evidence>
<dbReference type="EnsemblPlants" id="Pp3c5_6620V3.1">
    <property type="protein sequence ID" value="PAC:32953386.CDS.1"/>
    <property type="gene ID" value="Pp3c5_6620"/>
</dbReference>
<reference evidence="8 10" key="1">
    <citation type="journal article" date="2008" name="Science">
        <title>The Physcomitrella genome reveals evolutionary insights into the conquest of land by plants.</title>
        <authorList>
            <person name="Rensing S."/>
            <person name="Lang D."/>
            <person name="Zimmer A."/>
            <person name="Terry A."/>
            <person name="Salamov A."/>
            <person name="Shapiro H."/>
            <person name="Nishiyama T."/>
            <person name="Perroud P.-F."/>
            <person name="Lindquist E."/>
            <person name="Kamisugi Y."/>
            <person name="Tanahashi T."/>
            <person name="Sakakibara K."/>
            <person name="Fujita T."/>
            <person name="Oishi K."/>
            <person name="Shin-I T."/>
            <person name="Kuroki Y."/>
            <person name="Toyoda A."/>
            <person name="Suzuki Y."/>
            <person name="Hashimoto A."/>
            <person name="Yamaguchi K."/>
            <person name="Sugano A."/>
            <person name="Kohara Y."/>
            <person name="Fujiyama A."/>
            <person name="Anterola A."/>
            <person name="Aoki S."/>
            <person name="Ashton N."/>
            <person name="Barbazuk W.B."/>
            <person name="Barker E."/>
            <person name="Bennetzen J."/>
            <person name="Bezanilla M."/>
            <person name="Blankenship R."/>
            <person name="Cho S.H."/>
            <person name="Dutcher S."/>
            <person name="Estelle M."/>
            <person name="Fawcett J.A."/>
            <person name="Gundlach H."/>
            <person name="Hanada K."/>
            <person name="Heyl A."/>
            <person name="Hicks K.A."/>
            <person name="Hugh J."/>
            <person name="Lohr M."/>
            <person name="Mayer K."/>
            <person name="Melkozernov A."/>
            <person name="Murata T."/>
            <person name="Nelson D."/>
            <person name="Pils B."/>
            <person name="Prigge M."/>
            <person name="Reiss B."/>
            <person name="Renner T."/>
            <person name="Rombauts S."/>
            <person name="Rushton P."/>
            <person name="Sanderfoot A."/>
            <person name="Schween G."/>
            <person name="Shiu S.-H."/>
            <person name="Stueber K."/>
            <person name="Theodoulou F.L."/>
            <person name="Tu H."/>
            <person name="Van de Peer Y."/>
            <person name="Verrier P.J."/>
            <person name="Waters E."/>
            <person name="Wood A."/>
            <person name="Yang L."/>
            <person name="Cove D."/>
            <person name="Cuming A."/>
            <person name="Hasebe M."/>
            <person name="Lucas S."/>
            <person name="Mishler D.B."/>
            <person name="Reski R."/>
            <person name="Grigoriev I."/>
            <person name="Quatrano R.S."/>
            <person name="Boore J.L."/>
        </authorList>
    </citation>
    <scope>NUCLEOTIDE SEQUENCE [LARGE SCALE GENOMIC DNA]</scope>
    <source>
        <strain evidence="9 10">cv. Gransden 2004</strain>
    </source>
</reference>
<dbReference type="GO" id="GO:0005509">
    <property type="term" value="F:calcium ion binding"/>
    <property type="evidence" value="ECO:0000318"/>
    <property type="project" value="GO_Central"/>
</dbReference>
<reference evidence="9" key="3">
    <citation type="submission" date="2020-12" db="UniProtKB">
        <authorList>
            <consortium name="EnsemblPlants"/>
        </authorList>
    </citation>
    <scope>IDENTIFICATION</scope>
</reference>
<name>A0A2K1KIS4_PHYPA</name>
<dbReference type="PANTHER" id="PTHR12883:SF0">
    <property type="entry name" value="PAT COMPLEX SUBUNIT CCDC47"/>
    <property type="match status" value="1"/>
</dbReference>
<feature type="region of interest" description="Disordered" evidence="5">
    <location>
        <begin position="104"/>
        <end position="132"/>
    </location>
</feature>
<gene>
    <name evidence="9" type="primary">LOC112282361</name>
    <name evidence="8" type="ORF">PHYPA_007338</name>
</gene>
<accession>A0A2K1KIS4</accession>
<evidence type="ECO:0000256" key="6">
    <source>
        <dbReference type="SAM" id="Phobius"/>
    </source>
</evidence>
<evidence type="ECO:0000313" key="8">
    <source>
        <dbReference type="EMBL" id="PNR53663.1"/>
    </source>
</evidence>
<dbReference type="EnsemblPlants" id="Pp3c5_6620V3.2">
    <property type="protein sequence ID" value="PAC:32953387.CDS.1"/>
    <property type="gene ID" value="Pp3c5_6620"/>
</dbReference>
<feature type="signal peptide" evidence="7">
    <location>
        <begin position="1"/>
        <end position="27"/>
    </location>
</feature>
<reference evidence="8 10" key="2">
    <citation type="journal article" date="2018" name="Plant J.">
        <title>The Physcomitrella patens chromosome-scale assembly reveals moss genome structure and evolution.</title>
        <authorList>
            <person name="Lang D."/>
            <person name="Ullrich K.K."/>
            <person name="Murat F."/>
            <person name="Fuchs J."/>
            <person name="Jenkins J."/>
            <person name="Haas F.B."/>
            <person name="Piednoel M."/>
            <person name="Gundlach H."/>
            <person name="Van Bel M."/>
            <person name="Meyberg R."/>
            <person name="Vives C."/>
            <person name="Morata J."/>
            <person name="Symeonidi A."/>
            <person name="Hiss M."/>
            <person name="Muchero W."/>
            <person name="Kamisugi Y."/>
            <person name="Saleh O."/>
            <person name="Blanc G."/>
            <person name="Decker E.L."/>
            <person name="van Gessel N."/>
            <person name="Grimwood J."/>
            <person name="Hayes R.D."/>
            <person name="Graham S.W."/>
            <person name="Gunter L.E."/>
            <person name="McDaniel S.F."/>
            <person name="Hoernstein S.N.W."/>
            <person name="Larsson A."/>
            <person name="Li F.W."/>
            <person name="Perroud P.F."/>
            <person name="Phillips J."/>
            <person name="Ranjan P."/>
            <person name="Rokshar D.S."/>
            <person name="Rothfels C.J."/>
            <person name="Schneider L."/>
            <person name="Shu S."/>
            <person name="Stevenson D.W."/>
            <person name="Thummler F."/>
            <person name="Tillich M."/>
            <person name="Villarreal Aguilar J.C."/>
            <person name="Widiez T."/>
            <person name="Wong G.K."/>
            <person name="Wymore A."/>
            <person name="Zhang Y."/>
            <person name="Zimmer A.D."/>
            <person name="Quatrano R.S."/>
            <person name="Mayer K.F.X."/>
            <person name="Goodstein D."/>
            <person name="Casacuberta J.M."/>
            <person name="Vandepoele K."/>
            <person name="Reski R."/>
            <person name="Cuming A.C."/>
            <person name="Tuskan G.A."/>
            <person name="Maumus F."/>
            <person name="Salse J."/>
            <person name="Schmutz J."/>
            <person name="Rensing S.A."/>
        </authorList>
    </citation>
    <scope>NUCLEOTIDE SEQUENCE [LARGE SCALE GENOMIC DNA]</scope>
    <source>
        <strain evidence="9 10">cv. Gransden 2004</strain>
    </source>
</reference>
<feature type="region of interest" description="Disordered" evidence="5">
    <location>
        <begin position="424"/>
        <end position="460"/>
    </location>
</feature>
<dbReference type="PaxDb" id="3218-PP1S41_17V6.1"/>
<evidence type="ECO:0000256" key="5">
    <source>
        <dbReference type="SAM" id="MobiDB-lite"/>
    </source>
</evidence>
<keyword evidence="10" id="KW-1185">Reference proteome</keyword>
<dbReference type="Gramene" id="Pp3c5_6620V3.1">
    <property type="protein sequence ID" value="PAC:32953386.CDS.1"/>
    <property type="gene ID" value="Pp3c5_6620"/>
</dbReference>
<organism evidence="8">
    <name type="scientific">Physcomitrium patens</name>
    <name type="common">Spreading-leaved earth moss</name>
    <name type="synonym">Physcomitrella patens</name>
    <dbReference type="NCBI Taxonomy" id="3218"/>
    <lineage>
        <taxon>Eukaryota</taxon>
        <taxon>Viridiplantae</taxon>
        <taxon>Streptophyta</taxon>
        <taxon>Embryophyta</taxon>
        <taxon>Bryophyta</taxon>
        <taxon>Bryophytina</taxon>
        <taxon>Bryopsida</taxon>
        <taxon>Funariidae</taxon>
        <taxon>Funariales</taxon>
        <taxon>Funariaceae</taxon>
        <taxon>Physcomitrium</taxon>
    </lineage>
</organism>
<keyword evidence="2 6" id="KW-0812">Transmembrane</keyword>
<dbReference type="GeneID" id="112282361"/>
<keyword evidence="4 6" id="KW-0472">Membrane</keyword>
<dbReference type="AlphaFoldDB" id="A0A2K1KIS4"/>
<feature type="compositionally biased region" description="Basic residues" evidence="5">
    <location>
        <begin position="446"/>
        <end position="460"/>
    </location>
</feature>
<dbReference type="InterPro" id="IPR012879">
    <property type="entry name" value="CCDC47"/>
</dbReference>
<evidence type="ECO:0008006" key="11">
    <source>
        <dbReference type="Google" id="ProtNLM"/>
    </source>
</evidence>
<dbReference type="EMBL" id="ABEU02000005">
    <property type="protein sequence ID" value="PNR53663.1"/>
    <property type="molecule type" value="Genomic_DNA"/>
</dbReference>
<dbReference type="STRING" id="3218.A0A2K1KIS4"/>
<evidence type="ECO:0000256" key="4">
    <source>
        <dbReference type="ARBA" id="ARBA00023136"/>
    </source>
</evidence>
<dbReference type="GO" id="GO:0032469">
    <property type="term" value="P:endoplasmic reticulum calcium ion homeostasis"/>
    <property type="evidence" value="ECO:0007669"/>
    <property type="project" value="InterPro"/>
</dbReference>
<dbReference type="GO" id="GO:0016020">
    <property type="term" value="C:membrane"/>
    <property type="evidence" value="ECO:0007669"/>
    <property type="project" value="UniProtKB-SubCell"/>
</dbReference>
<evidence type="ECO:0000313" key="9">
    <source>
        <dbReference type="EnsemblPlants" id="PAC:32953386.CDS.1"/>
    </source>
</evidence>
<feature type="region of interest" description="Disordered" evidence="5">
    <location>
        <begin position="47"/>
        <end position="83"/>
    </location>
</feature>
<keyword evidence="3 6" id="KW-1133">Transmembrane helix</keyword>
<comment type="subcellular location">
    <subcellularLocation>
        <location evidence="1">Membrane</location>
        <topology evidence="1">Single-pass membrane protein</topology>
    </subcellularLocation>
</comment>
<proteinExistence type="predicted"/>
<evidence type="ECO:0000256" key="2">
    <source>
        <dbReference type="ARBA" id="ARBA00022692"/>
    </source>
</evidence>
<evidence type="ECO:0000313" key="10">
    <source>
        <dbReference type="Proteomes" id="UP000006727"/>
    </source>
</evidence>
<dbReference type="RefSeq" id="XP_024375638.1">
    <property type="nucleotide sequence ID" value="XM_024519870.2"/>
</dbReference>
<dbReference type="PANTHER" id="PTHR12883">
    <property type="entry name" value="ADIPOCYTE-SPECIFIC PROTEIN 4-RELATED"/>
    <property type="match status" value="1"/>
</dbReference>
<dbReference type="Proteomes" id="UP000006727">
    <property type="component" value="Chromosome 5"/>
</dbReference>
<feature type="compositionally biased region" description="Basic and acidic residues" evidence="5">
    <location>
        <begin position="436"/>
        <end position="445"/>
    </location>
</feature>
<dbReference type="GO" id="GO:0005783">
    <property type="term" value="C:endoplasmic reticulum"/>
    <property type="evidence" value="ECO:0000318"/>
    <property type="project" value="GO_Central"/>
</dbReference>
<protein>
    <recommendedName>
        <fullName evidence="11">DUF1682 family protein</fullName>
    </recommendedName>
</protein>
<feature type="chain" id="PRO_5044576437" description="DUF1682 family protein" evidence="7">
    <location>
        <begin position="28"/>
        <end position="460"/>
    </location>
</feature>
<dbReference type="OMA" id="MHLVRDM"/>